<sequence length="910" mass="102094">MLEIKASHQALIPLDVPFDRIYCLEYQAAQSSLAVASLCISSGNLSSLAVGSCSASGNTSLAVGMPCAFYSQHLYHYTSIIQTRNKEEDDMVRFLKREGLKCSTSNYGSKPTGNKKNDRISQTPSRNMKNKVEAQPRNVKKNRVVEQINKPMGRVFTKVGFKWKPIGKSFTIVGNSCPLTRITSANVVPPKKTPSHSVETQKPELKLYSRKPKNVKNIGLSKKAKIVEFKNANHSEPNQTWGSNSTDIPSSSSLVMIGFPDCSQVSGLWMFETHDRESLSAHELFHVADAPRAVDLADSPVSMSINPDAPSGSIPSARSLSNVLQIHTLFEHLGRWTKDHPIANVIRDPSRSVSTRKQLQTDAMWSRQMIFGGVLNNKARLVAQGFKKEEGIDFEELFALVARIEAIRIFVANAAHKNMMIFQMDVKTAFLNGKLKEKVYVSQLEEFVDQDNLSYVYKLKKALYGLKQALRACDSLDTPLVEKSKLDEDLQGKPFDATLYRGMIGSLMYLTSSRPDLTYAVCLCVRYQAKPTEKHLNAIKWIFRYLKGNIKMGLWYSKDIGVDGKLETLKEENEGVDGKLAGLLTTSKDLDNLIESQRSDKNKEGLGYSVVPPPIAQIYSSPKKDLAWSGLLEFADDTITDYSRPSPAIESTSNDDQNKNPSATETGASDSTILSKPAIKFVKAVDIATERSTTTKVKVMKKSSVRYVKLYRKPLKKPNVIGNQRNWNNLKSHQLGQNFVMKNKACFNCGDFNHLAYDCRKRVKKETSRSQNKTHESFTPKPVVHRPFRPPVRPMRSNINGAGPNRTSFNKQAHSYANKPLQRTSTVRSQYRAPWVLTVNRNFPTVNRKLSTGNSNVSTVCCCCSRHVNTARPKAVINRRNWVLGLETCQIFFYNGKSCYWHQKVCLLNL</sequence>
<feature type="compositionally biased region" description="Polar residues" evidence="2">
    <location>
        <begin position="649"/>
        <end position="670"/>
    </location>
</feature>
<feature type="domain" description="CCHC-type" evidence="3">
    <location>
        <begin position="746"/>
        <end position="761"/>
    </location>
</feature>
<feature type="region of interest" description="Disordered" evidence="2">
    <location>
        <begin position="643"/>
        <end position="670"/>
    </location>
</feature>
<evidence type="ECO:0000259" key="3">
    <source>
        <dbReference type="PROSITE" id="PS50158"/>
    </source>
</evidence>
<keyword evidence="1" id="KW-0862">Zinc</keyword>
<feature type="compositionally biased region" description="Basic and acidic residues" evidence="2">
    <location>
        <begin position="766"/>
        <end position="778"/>
    </location>
</feature>
<dbReference type="PANTHER" id="PTHR11439">
    <property type="entry name" value="GAG-POL-RELATED RETROTRANSPOSON"/>
    <property type="match status" value="1"/>
</dbReference>
<evidence type="ECO:0000313" key="4">
    <source>
        <dbReference type="EMBL" id="GEU45386.1"/>
    </source>
</evidence>
<dbReference type="InterPro" id="IPR036875">
    <property type="entry name" value="Znf_CCHC_sf"/>
</dbReference>
<dbReference type="GO" id="GO:0003676">
    <property type="term" value="F:nucleic acid binding"/>
    <property type="evidence" value="ECO:0007669"/>
    <property type="project" value="InterPro"/>
</dbReference>
<dbReference type="EMBL" id="BKCJ010001978">
    <property type="protein sequence ID" value="GEU45386.1"/>
    <property type="molecule type" value="Genomic_DNA"/>
</dbReference>
<comment type="caution">
    <text evidence="4">The sequence shown here is derived from an EMBL/GenBank/DDBJ whole genome shotgun (WGS) entry which is preliminary data.</text>
</comment>
<name>A0A6L2K7L1_TANCI</name>
<dbReference type="GO" id="GO:0008270">
    <property type="term" value="F:zinc ion binding"/>
    <property type="evidence" value="ECO:0007669"/>
    <property type="project" value="UniProtKB-KW"/>
</dbReference>
<organism evidence="4">
    <name type="scientific">Tanacetum cinerariifolium</name>
    <name type="common">Dalmatian daisy</name>
    <name type="synonym">Chrysanthemum cinerariifolium</name>
    <dbReference type="NCBI Taxonomy" id="118510"/>
    <lineage>
        <taxon>Eukaryota</taxon>
        <taxon>Viridiplantae</taxon>
        <taxon>Streptophyta</taxon>
        <taxon>Embryophyta</taxon>
        <taxon>Tracheophyta</taxon>
        <taxon>Spermatophyta</taxon>
        <taxon>Magnoliopsida</taxon>
        <taxon>eudicotyledons</taxon>
        <taxon>Gunneridae</taxon>
        <taxon>Pentapetalae</taxon>
        <taxon>asterids</taxon>
        <taxon>campanulids</taxon>
        <taxon>Asterales</taxon>
        <taxon>Asteraceae</taxon>
        <taxon>Asteroideae</taxon>
        <taxon>Anthemideae</taxon>
        <taxon>Anthemidinae</taxon>
        <taxon>Tanacetum</taxon>
    </lineage>
</organism>
<evidence type="ECO:0000256" key="2">
    <source>
        <dbReference type="SAM" id="MobiDB-lite"/>
    </source>
</evidence>
<feature type="region of interest" description="Disordered" evidence="2">
    <location>
        <begin position="766"/>
        <end position="806"/>
    </location>
</feature>
<proteinExistence type="predicted"/>
<dbReference type="InterPro" id="IPR001878">
    <property type="entry name" value="Znf_CCHC"/>
</dbReference>
<dbReference type="SUPFAM" id="SSF57756">
    <property type="entry name" value="Retrovirus zinc finger-like domains"/>
    <property type="match status" value="1"/>
</dbReference>
<feature type="region of interest" description="Disordered" evidence="2">
    <location>
        <begin position="103"/>
        <end position="139"/>
    </location>
</feature>
<keyword evidence="1" id="KW-0479">Metal-binding</keyword>
<dbReference type="AlphaFoldDB" id="A0A6L2K7L1"/>
<accession>A0A6L2K7L1</accession>
<dbReference type="InterPro" id="IPR013103">
    <property type="entry name" value="RVT_2"/>
</dbReference>
<keyword evidence="1" id="KW-0863">Zinc-finger</keyword>
<gene>
    <name evidence="4" type="ORF">Tci_017364</name>
</gene>
<evidence type="ECO:0000256" key="1">
    <source>
        <dbReference type="PROSITE-ProRule" id="PRU00047"/>
    </source>
</evidence>
<dbReference type="PANTHER" id="PTHR11439:SF495">
    <property type="entry name" value="REVERSE TRANSCRIPTASE, RNA-DEPENDENT DNA POLYMERASE-RELATED"/>
    <property type="match status" value="1"/>
</dbReference>
<dbReference type="PROSITE" id="PS50158">
    <property type="entry name" value="ZF_CCHC"/>
    <property type="match status" value="1"/>
</dbReference>
<reference evidence="4" key="1">
    <citation type="journal article" date="2019" name="Sci. Rep.">
        <title>Draft genome of Tanacetum cinerariifolium, the natural source of mosquito coil.</title>
        <authorList>
            <person name="Yamashiro T."/>
            <person name="Shiraishi A."/>
            <person name="Satake H."/>
            <person name="Nakayama K."/>
        </authorList>
    </citation>
    <scope>NUCLEOTIDE SEQUENCE</scope>
</reference>
<dbReference type="SMART" id="SM00343">
    <property type="entry name" value="ZnF_C2HC"/>
    <property type="match status" value="1"/>
</dbReference>
<dbReference type="Pfam" id="PF07727">
    <property type="entry name" value="RVT_2"/>
    <property type="match status" value="1"/>
</dbReference>
<feature type="compositionally biased region" description="Polar residues" evidence="2">
    <location>
        <begin position="103"/>
        <end position="127"/>
    </location>
</feature>
<feature type="compositionally biased region" description="Polar residues" evidence="2">
    <location>
        <begin position="797"/>
        <end position="806"/>
    </location>
</feature>
<protein>
    <submittedName>
        <fullName evidence="4">Integrase, catalytic region, zinc finger, CCHC-type, peptidase aspartic, catalytic</fullName>
    </submittedName>
</protein>